<dbReference type="AlphaFoldDB" id="A0A0M0JVK8"/>
<comment type="caution">
    <text evidence="2">The sequence shown here is derived from an EMBL/GenBank/DDBJ whole genome shotgun (WGS) entry which is preliminary data.</text>
</comment>
<accession>A0A0M0JVK8</accession>
<dbReference type="EMBL" id="JWZX01002239">
    <property type="protein sequence ID" value="KOO30377.1"/>
    <property type="molecule type" value="Genomic_DNA"/>
</dbReference>
<keyword evidence="3" id="KW-1185">Reference proteome</keyword>
<organism evidence="2 3">
    <name type="scientific">Chrysochromulina tobinii</name>
    <dbReference type="NCBI Taxonomy" id="1460289"/>
    <lineage>
        <taxon>Eukaryota</taxon>
        <taxon>Haptista</taxon>
        <taxon>Haptophyta</taxon>
        <taxon>Prymnesiophyceae</taxon>
        <taxon>Prymnesiales</taxon>
        <taxon>Chrysochromulinaceae</taxon>
        <taxon>Chrysochromulina</taxon>
    </lineage>
</organism>
<proteinExistence type="predicted"/>
<dbReference type="Proteomes" id="UP000037460">
    <property type="component" value="Unassembled WGS sequence"/>
</dbReference>
<protein>
    <submittedName>
        <fullName evidence="2">Uncharacterized protein</fullName>
    </submittedName>
</protein>
<gene>
    <name evidence="2" type="ORF">Ctob_004438</name>
</gene>
<name>A0A0M0JVK8_9EUKA</name>
<evidence type="ECO:0000313" key="2">
    <source>
        <dbReference type="EMBL" id="KOO30377.1"/>
    </source>
</evidence>
<evidence type="ECO:0000256" key="1">
    <source>
        <dbReference type="SAM" id="MobiDB-lite"/>
    </source>
</evidence>
<sequence length="122" mass="12334">MTALKIGAAIAAIGLAGLPDQHEGAAVEASSGSDGVADASQVDVGVGLAECFMSRKRELCAASLAVLGERIKALQNGEARAGMRGNAKGKQVTGLRKQSARVGAVSDRPKASGFRATRISDV</sequence>
<reference evidence="3" key="1">
    <citation type="journal article" date="2015" name="PLoS Genet.">
        <title>Genome Sequence and Transcriptome Analyses of Chrysochromulina tobin: Metabolic Tools for Enhanced Algal Fitness in the Prominent Order Prymnesiales (Haptophyceae).</title>
        <authorList>
            <person name="Hovde B.T."/>
            <person name="Deodato C.R."/>
            <person name="Hunsperger H.M."/>
            <person name="Ryken S.A."/>
            <person name="Yost W."/>
            <person name="Jha R.K."/>
            <person name="Patterson J."/>
            <person name="Monnat R.J. Jr."/>
            <person name="Barlow S.B."/>
            <person name="Starkenburg S.R."/>
            <person name="Cattolico R.A."/>
        </authorList>
    </citation>
    <scope>NUCLEOTIDE SEQUENCE</scope>
    <source>
        <strain evidence="3">CCMP291</strain>
    </source>
</reference>
<feature type="region of interest" description="Disordered" evidence="1">
    <location>
        <begin position="82"/>
        <end position="122"/>
    </location>
</feature>
<evidence type="ECO:0000313" key="3">
    <source>
        <dbReference type="Proteomes" id="UP000037460"/>
    </source>
</evidence>